<proteinExistence type="predicted"/>
<feature type="domain" description="Integrase catalytic" evidence="4">
    <location>
        <begin position="229"/>
        <end position="388"/>
    </location>
</feature>
<keyword evidence="2" id="KW-0812">Transmembrane</keyword>
<dbReference type="Pfam" id="PF00075">
    <property type="entry name" value="RNase_H"/>
    <property type="match status" value="1"/>
</dbReference>
<dbReference type="EMBL" id="JBHFQA010000010">
    <property type="protein sequence ID" value="KAL2092522.1"/>
    <property type="molecule type" value="Genomic_DNA"/>
</dbReference>
<evidence type="ECO:0000259" key="4">
    <source>
        <dbReference type="PROSITE" id="PS50994"/>
    </source>
</evidence>
<dbReference type="PROSITE" id="PS50879">
    <property type="entry name" value="RNASE_H_1"/>
    <property type="match status" value="1"/>
</dbReference>
<feature type="domain" description="RNase H type-1" evidence="3">
    <location>
        <begin position="1"/>
        <end position="97"/>
    </location>
</feature>
<keyword evidence="2" id="KW-1133">Transmembrane helix</keyword>
<dbReference type="Pfam" id="PF00665">
    <property type="entry name" value="rve"/>
    <property type="match status" value="1"/>
</dbReference>
<dbReference type="PANTHER" id="PTHR37984">
    <property type="entry name" value="PROTEIN CBG26694"/>
    <property type="match status" value="1"/>
</dbReference>
<dbReference type="Gene3D" id="2.30.30.850">
    <property type="match status" value="1"/>
</dbReference>
<evidence type="ECO:0000256" key="2">
    <source>
        <dbReference type="SAM" id="Phobius"/>
    </source>
</evidence>
<dbReference type="Pfam" id="PF17921">
    <property type="entry name" value="Integrase_H2C2"/>
    <property type="match status" value="1"/>
</dbReference>
<gene>
    <name evidence="5" type="ORF">ACEWY4_012320</name>
</gene>
<dbReference type="FunFam" id="3.30.420.10:FF:000032">
    <property type="entry name" value="Retrovirus-related Pol polyprotein from transposon 297-like Protein"/>
    <property type="match status" value="1"/>
</dbReference>
<evidence type="ECO:0000259" key="3">
    <source>
        <dbReference type="PROSITE" id="PS50879"/>
    </source>
</evidence>
<dbReference type="InterPro" id="IPR050951">
    <property type="entry name" value="Retrovirus_Pol_polyprotein"/>
</dbReference>
<dbReference type="PANTHER" id="PTHR37984:SF12">
    <property type="entry name" value="RIBONUCLEASE H"/>
    <property type="match status" value="1"/>
</dbReference>
<accession>A0ABD1K062</accession>
<dbReference type="PROSITE" id="PS50994">
    <property type="entry name" value="INTEGRASE"/>
    <property type="match status" value="1"/>
</dbReference>
<dbReference type="InterPro" id="IPR041588">
    <property type="entry name" value="Integrase_H2C2"/>
</dbReference>
<organism evidence="5 6">
    <name type="scientific">Coilia grayii</name>
    <name type="common">Gray's grenadier anchovy</name>
    <dbReference type="NCBI Taxonomy" id="363190"/>
    <lineage>
        <taxon>Eukaryota</taxon>
        <taxon>Metazoa</taxon>
        <taxon>Chordata</taxon>
        <taxon>Craniata</taxon>
        <taxon>Vertebrata</taxon>
        <taxon>Euteleostomi</taxon>
        <taxon>Actinopterygii</taxon>
        <taxon>Neopterygii</taxon>
        <taxon>Teleostei</taxon>
        <taxon>Clupei</taxon>
        <taxon>Clupeiformes</taxon>
        <taxon>Clupeoidei</taxon>
        <taxon>Engraulidae</taxon>
        <taxon>Coilinae</taxon>
        <taxon>Coilia</taxon>
    </lineage>
</organism>
<dbReference type="Proteomes" id="UP001591681">
    <property type="component" value="Unassembled WGS sequence"/>
</dbReference>
<protein>
    <recommendedName>
        <fullName evidence="1">Gypsy retrotransposon integrase-like protein 1</fullName>
    </recommendedName>
</protein>
<evidence type="ECO:0000256" key="1">
    <source>
        <dbReference type="ARBA" id="ARBA00039658"/>
    </source>
</evidence>
<dbReference type="InterPro" id="IPR002156">
    <property type="entry name" value="RNaseH_domain"/>
</dbReference>
<feature type="transmembrane region" description="Helical" evidence="2">
    <location>
        <begin position="805"/>
        <end position="828"/>
    </location>
</feature>
<dbReference type="AlphaFoldDB" id="A0ABD1K062"/>
<dbReference type="Gene3D" id="1.10.340.70">
    <property type="match status" value="1"/>
</dbReference>
<name>A0ABD1K062_9TELE</name>
<sequence>MLEAIKAQPEPLCIYTDSRYAFGVVHDFITQWQLRHFLTSAGTPVRHFDTITAIWDAVQAHKNTISVVKIRAHITKNPTVHEQNNNIVDKLAKKAAMEGEQWKPLIPSALPIAAIKPTPIDLKQYQKDLWASDTQLVPYLQNEPMITIQEGIVLYDNKYVVPEALYKPVIKLYHEYAHVSSANTAQMIKRYFWWPTLASDVTNWCEACLVCAAINQGVPGRTKLHRPVPPKGPWENLQMDFIGPLPNAKGGYRYCLVIIDKFSKWVEAIPTRNNTAHTVARVLANQIIPLYGAPVQIESDQGTHFTGQIVNDMCKLLNIEQRLHIPYRPQSSGMVERANRTIKEQIAKHIAQHNNKWIDALPTVLTVLRATPSKATGISPYELMTGRIMRLPIDPNISPADLGPLTVARQQTVLSQIQERLKVLHAQATLRQQQSDSMNEAHFNPSSEVKFAEGDMVMVRVFVKENAFAPRWHGPYEVKAVSNSCLAVSTRGKLRWFATAIPWTPDIRKVSGPTCIRAGQRVQLAHNFGCGRWVWKLMKGPYTPLTSLAPRELVTWPPGVAPEPNCDTQICCGAGSTHLPTKNTTGYIQYSPELHNLTVWYQLKSRPDSNIGLMHIMYRLPNKGQDPKKCYRTRDLEPYAYRCTHTGPHNATHIEYIDTTFNLSLPTADENKPKPFVWTTRKEGVSSTQWCVTSEMNSFTYGGLTCPANHSFCLEVTEDFSMGQVHILGRTPLDTDASPWWEDTFYEESTQALADTMNLVQQLILQVDYHLNQAQVQTNLAKKTAEILTSSTTRAALYTYTWWDWMFRGCVIASALILTITMIQCCYFRHLIRSLRRDTGAALVLNQFRAPAQRRY</sequence>
<dbReference type="InterPro" id="IPR001584">
    <property type="entry name" value="Integrase_cat-core"/>
</dbReference>
<keyword evidence="6" id="KW-1185">Reference proteome</keyword>
<dbReference type="SUPFAM" id="SSF53098">
    <property type="entry name" value="Ribonuclease H-like"/>
    <property type="match status" value="2"/>
</dbReference>
<reference evidence="5 6" key="1">
    <citation type="submission" date="2024-09" db="EMBL/GenBank/DDBJ databases">
        <title>A chromosome-level genome assembly of Gray's grenadier anchovy, Coilia grayii.</title>
        <authorList>
            <person name="Fu Z."/>
        </authorList>
    </citation>
    <scope>NUCLEOTIDE SEQUENCE [LARGE SCALE GENOMIC DNA]</scope>
    <source>
        <strain evidence="5">G4</strain>
        <tissue evidence="5">Muscle</tissue>
    </source>
</reference>
<dbReference type="Gene3D" id="3.30.420.10">
    <property type="entry name" value="Ribonuclease H-like superfamily/Ribonuclease H"/>
    <property type="match status" value="2"/>
</dbReference>
<keyword evidence="2" id="KW-0472">Membrane</keyword>
<evidence type="ECO:0000313" key="6">
    <source>
        <dbReference type="Proteomes" id="UP001591681"/>
    </source>
</evidence>
<comment type="caution">
    <text evidence="5">The sequence shown here is derived from an EMBL/GenBank/DDBJ whole genome shotgun (WGS) entry which is preliminary data.</text>
</comment>
<dbReference type="InterPro" id="IPR012337">
    <property type="entry name" value="RNaseH-like_sf"/>
</dbReference>
<evidence type="ECO:0000313" key="5">
    <source>
        <dbReference type="EMBL" id="KAL2092522.1"/>
    </source>
</evidence>
<dbReference type="InterPro" id="IPR036397">
    <property type="entry name" value="RNaseH_sf"/>
</dbReference>